<reference evidence="1 2" key="1">
    <citation type="journal article" date="2018" name="Biotechnol. Adv.">
        <title>Improved genomic resources and new bioinformatic workflow for the carcinogenic parasite Clonorchis sinensis: Biotechnological implications.</title>
        <authorList>
            <person name="Wang D."/>
            <person name="Korhonen P.K."/>
            <person name="Gasser R.B."/>
            <person name="Young N.D."/>
        </authorList>
    </citation>
    <scope>NUCLEOTIDE SEQUENCE [LARGE SCALE GENOMIC DNA]</scope>
    <source>
        <strain evidence="1">Cs-k2</strain>
    </source>
</reference>
<accession>A0A419PE68</accession>
<gene>
    <name evidence="1" type="ORF">CSKR_104585</name>
</gene>
<comment type="caution">
    <text evidence="1">The sequence shown here is derived from an EMBL/GenBank/DDBJ whole genome shotgun (WGS) entry which is preliminary data.</text>
</comment>
<proteinExistence type="predicted"/>
<sequence>MDCNRTFLRFRKSSLQNSSHVKFRQEKSVFSIRQMAQCLWRQFNGRKVLGSNPTSASRLSLCRFGQLGNIPTLVLLSGGMAARHRRDVAADVGSRVTQPKKPHADWIWKPGKGSGYHSSYSGEFTPKGEKHWTRVSLLLELISSAYPVAVTGVEPRTADMRGERVTANPPTHVRRWCVRLIEQRPSNCPDCDDRLTRQSRHGHWISTADELE</sequence>
<dbReference type="AlphaFoldDB" id="A0A419PE68"/>
<keyword evidence="2" id="KW-1185">Reference proteome</keyword>
<dbReference type="InParanoid" id="A0A419PE68"/>
<dbReference type="Proteomes" id="UP000286415">
    <property type="component" value="Unassembled WGS sequence"/>
</dbReference>
<reference evidence="1 2" key="2">
    <citation type="journal article" date="2021" name="Genomics">
        <title>High-quality reference genome for Clonorchis sinensis.</title>
        <authorList>
            <person name="Young N.D."/>
            <person name="Stroehlein A.J."/>
            <person name="Kinkar L."/>
            <person name="Wang T."/>
            <person name="Sohn W.M."/>
            <person name="Chang B.C.H."/>
            <person name="Kaur P."/>
            <person name="Weisz D."/>
            <person name="Dudchenko O."/>
            <person name="Aiden E.L."/>
            <person name="Korhonen P.K."/>
            <person name="Gasser R.B."/>
        </authorList>
    </citation>
    <scope>NUCLEOTIDE SEQUENCE [LARGE SCALE GENOMIC DNA]</scope>
    <source>
        <strain evidence="1">Cs-k2</strain>
    </source>
</reference>
<organism evidence="1 2">
    <name type="scientific">Clonorchis sinensis</name>
    <name type="common">Chinese liver fluke</name>
    <dbReference type="NCBI Taxonomy" id="79923"/>
    <lineage>
        <taxon>Eukaryota</taxon>
        <taxon>Metazoa</taxon>
        <taxon>Spiralia</taxon>
        <taxon>Lophotrochozoa</taxon>
        <taxon>Platyhelminthes</taxon>
        <taxon>Trematoda</taxon>
        <taxon>Digenea</taxon>
        <taxon>Opisthorchiida</taxon>
        <taxon>Opisthorchiata</taxon>
        <taxon>Opisthorchiidae</taxon>
        <taxon>Clonorchis</taxon>
    </lineage>
</organism>
<name>A0A419PE68_CLOSI</name>
<evidence type="ECO:0000313" key="1">
    <source>
        <dbReference type="EMBL" id="KAG5455076.1"/>
    </source>
</evidence>
<evidence type="ECO:0000313" key="2">
    <source>
        <dbReference type="Proteomes" id="UP000286415"/>
    </source>
</evidence>
<protein>
    <submittedName>
        <fullName evidence="1">Uncharacterized protein</fullName>
    </submittedName>
</protein>
<dbReference type="EMBL" id="NIRI02000005">
    <property type="protein sequence ID" value="KAG5455076.1"/>
    <property type="molecule type" value="Genomic_DNA"/>
</dbReference>